<gene>
    <name evidence="1" type="ORF">Tcan_03452</name>
</gene>
<comment type="caution">
    <text evidence="1">The sequence shown here is derived from an EMBL/GenBank/DDBJ whole genome shotgun (WGS) entry which is preliminary data.</text>
</comment>
<sequence length="66" mass="7331">MAATAWDRSVDWNESTDELIYAIMNRDQRCLVATATAFKSAAFASFDVLRIGDAKQSDFEANDDGH</sequence>
<dbReference type="AlphaFoldDB" id="A0A0B2VJL3"/>
<reference evidence="1 2" key="1">
    <citation type="submission" date="2014-11" db="EMBL/GenBank/DDBJ databases">
        <title>Genetic blueprint of the zoonotic pathogen Toxocara canis.</title>
        <authorList>
            <person name="Zhu X.-Q."/>
            <person name="Korhonen P.K."/>
            <person name="Cai H."/>
            <person name="Young N.D."/>
            <person name="Nejsum P."/>
            <person name="von Samson-Himmelstjerna G."/>
            <person name="Boag P.R."/>
            <person name="Tan P."/>
            <person name="Li Q."/>
            <person name="Min J."/>
            <person name="Yang Y."/>
            <person name="Wang X."/>
            <person name="Fang X."/>
            <person name="Hall R.S."/>
            <person name="Hofmann A."/>
            <person name="Sternberg P.W."/>
            <person name="Jex A.R."/>
            <person name="Gasser R.B."/>
        </authorList>
    </citation>
    <scope>NUCLEOTIDE SEQUENCE [LARGE SCALE GENOMIC DNA]</scope>
    <source>
        <strain evidence="1">PN_DK_2014</strain>
    </source>
</reference>
<evidence type="ECO:0000313" key="2">
    <source>
        <dbReference type="Proteomes" id="UP000031036"/>
    </source>
</evidence>
<organism evidence="1 2">
    <name type="scientific">Toxocara canis</name>
    <name type="common">Canine roundworm</name>
    <dbReference type="NCBI Taxonomy" id="6265"/>
    <lineage>
        <taxon>Eukaryota</taxon>
        <taxon>Metazoa</taxon>
        <taxon>Ecdysozoa</taxon>
        <taxon>Nematoda</taxon>
        <taxon>Chromadorea</taxon>
        <taxon>Rhabditida</taxon>
        <taxon>Spirurina</taxon>
        <taxon>Ascaridomorpha</taxon>
        <taxon>Ascaridoidea</taxon>
        <taxon>Toxocaridae</taxon>
        <taxon>Toxocara</taxon>
    </lineage>
</organism>
<proteinExistence type="predicted"/>
<evidence type="ECO:0000313" key="1">
    <source>
        <dbReference type="EMBL" id="KHN81642.1"/>
    </source>
</evidence>
<protein>
    <submittedName>
        <fullName evidence="1">Uncharacterized protein</fullName>
    </submittedName>
</protein>
<dbReference type="Proteomes" id="UP000031036">
    <property type="component" value="Unassembled WGS sequence"/>
</dbReference>
<name>A0A0B2VJL3_TOXCA</name>
<keyword evidence="2" id="KW-1185">Reference proteome</keyword>
<accession>A0A0B2VJL3</accession>
<dbReference type="EMBL" id="JPKZ01001479">
    <property type="protein sequence ID" value="KHN81642.1"/>
    <property type="molecule type" value="Genomic_DNA"/>
</dbReference>